<proteinExistence type="inferred from homology"/>
<keyword evidence="7 22" id="KW-0732">Signal</keyword>
<feature type="transmembrane region" description="Helical" evidence="21">
    <location>
        <begin position="1338"/>
        <end position="1360"/>
    </location>
</feature>
<gene>
    <name evidence="23" type="ORF">NESM_000503300</name>
</gene>
<dbReference type="GO" id="GO:0016020">
    <property type="term" value="C:membrane"/>
    <property type="evidence" value="ECO:0007669"/>
    <property type="project" value="UniProtKB-SubCell"/>
</dbReference>
<evidence type="ECO:0000256" key="17">
    <source>
        <dbReference type="ARBA" id="ARBA00030707"/>
    </source>
</evidence>
<dbReference type="Gene3D" id="3.90.132.10">
    <property type="entry name" value="Leishmanolysin , domain 2"/>
    <property type="match status" value="1"/>
</dbReference>
<name>A0AAW0ENL0_9TRYP</name>
<feature type="compositionally biased region" description="Low complexity" evidence="20">
    <location>
        <begin position="1149"/>
        <end position="1159"/>
    </location>
</feature>
<evidence type="ECO:0000256" key="10">
    <source>
        <dbReference type="ARBA" id="ARBA00022889"/>
    </source>
</evidence>
<evidence type="ECO:0000256" key="4">
    <source>
        <dbReference type="ARBA" id="ARBA00012397"/>
    </source>
</evidence>
<feature type="region of interest" description="Disordered" evidence="20">
    <location>
        <begin position="1124"/>
        <end position="1159"/>
    </location>
</feature>
<feature type="compositionally biased region" description="Low complexity" evidence="20">
    <location>
        <begin position="1125"/>
        <end position="1138"/>
    </location>
</feature>
<evidence type="ECO:0000256" key="8">
    <source>
        <dbReference type="ARBA" id="ARBA00022801"/>
    </source>
</evidence>
<sequence length="1361" mass="141766">MPRRCAVARLVFLLLILALVRVDDRHGVSAKTQVHHRCLHDHSQTLQRIARSAARLTVEHHAAFTPADVVHGFTSTGRLANETEVSRAGVDDGVEEGKPQRYRAGTPSLLAEVSPVSPATADDSRYGGHGRSGTPFRVHFDVTHLYNASDLCTTTRQRRADKLGDTVDCAAADVLSGWKRRFIVHRLLPLVAASVQQWLSVRVEDAAPDAATAGETVAGGHSATRVFVPQGVCGEHVTVPQTHSTGGVLNTDFIVYVMAAPLHDETTATSTSGATTSSSTSRTAAWATYCAVDGHTDRPLVAMMNIVPSSLTLTGEFDVTSEDVGAAAPRAASYESVMAPFASPQSSRGDGRGGAEGRQRRLLRDRVYAARQAMDAYHTEWTTQHLRALLHELIHTLGFAPPQLRRLSTVVPAPRPPGSPAASSAANITVVATPAVQAAVRRWLNCTDARAVPGAALERSGGEGTVGAHWERAQFRDDLMAGVLSPVAALSDMTLAFLDSLPYYRVNRIFAEVPWWGSGAGCAFGGGHCHALPRFSAFQGQRGGAAEDVEQRTRERYWCEAIAATAPGHVQCTADRRAIGVCFAQRRAVAADHRTASPPYEARAPAFESYGMSPLMEGCPVVEPYVNHACDGGAVAHADATLADAAYRAAVLGEERGFYLGPYSRCFASSDLRRARSGAANASSTTSRGTTSGLDVGAGGTQFLTSARCLQTRCVRGGLAVELRVGGVWLPCPADGSAAILSVPPASGFTGYVACEPAALYCAGAPQLLRHVTAPLEADGTATTAPSLFRVTAAFFMLWTPPPPLPPPPRRGPPPSPDAALPGTHAATFRSVLVTSDAALHAALQSDLSRRRARLQLSPLGAMLQQRRVIGATRLSGAAVAVFPREAAAGEESDAASGAPPRGWHALMSVDMDVVALDADEAAAVTRAWLWTARTTAASSAATGTKSDDGAAAGVPDEFAAVAAWLSRVTCAAAVANPAANASACVSARLFPVSDFVLPSSTESAAAHQCSSPGRGGAWRVTANGGPFLSVVGPLDGADFDGDEASLREAALLHLRLGLAGAAAGERTSTPAPPRDQHSRALCDVRDASLVSVLSEPGVMLSLVHDVGALLGVSTRWVRVRALRASPPHSSSSASAVPGTEAKGGGSTGDVCSSSSNNSSTCAAQSATAAAGGGVDVLVVVSLPAFDESTRARVRGARGTRSASSAASASPLTWSDVAAHARDVWRSLLHDAARGGAELHTQTLQDVNGRVGELLRVLCDPGSSAGAAAEPAGSAAAMCDFHGIVVRGVVAVLSPEPDTVPAPFSVEDTAELVEDRDRPRSGVPWTQRRLTTMATVPVTVGAIVWSVCVVVSVLCCLFVLR</sequence>
<evidence type="ECO:0000256" key="7">
    <source>
        <dbReference type="ARBA" id="ARBA00022729"/>
    </source>
</evidence>
<comment type="cofactor">
    <cofactor evidence="19">
        <name>Zn(2+)</name>
        <dbReference type="ChEBI" id="CHEBI:29105"/>
    </cofactor>
    <text evidence="19">Binds 1 zinc ion per subunit.</text>
</comment>
<dbReference type="GO" id="GO:0006508">
    <property type="term" value="P:proteolysis"/>
    <property type="evidence" value="ECO:0007669"/>
    <property type="project" value="UniProtKB-KW"/>
</dbReference>
<evidence type="ECO:0000256" key="18">
    <source>
        <dbReference type="ARBA" id="ARBA00032290"/>
    </source>
</evidence>
<feature type="chain" id="PRO_5043350992" description="leishmanolysin" evidence="22">
    <location>
        <begin position="23"/>
        <end position="1361"/>
    </location>
</feature>
<evidence type="ECO:0000256" key="6">
    <source>
        <dbReference type="ARBA" id="ARBA00022723"/>
    </source>
</evidence>
<evidence type="ECO:0000256" key="13">
    <source>
        <dbReference type="ARBA" id="ARBA00023145"/>
    </source>
</evidence>
<dbReference type="GO" id="GO:0046872">
    <property type="term" value="F:metal ion binding"/>
    <property type="evidence" value="ECO:0007669"/>
    <property type="project" value="UniProtKB-KW"/>
</dbReference>
<dbReference type="GO" id="GO:0005737">
    <property type="term" value="C:cytoplasm"/>
    <property type="evidence" value="ECO:0007669"/>
    <property type="project" value="TreeGrafter"/>
</dbReference>
<keyword evidence="10" id="KW-0130">Cell adhesion</keyword>
<feature type="compositionally biased region" description="Basic and acidic residues" evidence="20">
    <location>
        <begin position="349"/>
        <end position="360"/>
    </location>
</feature>
<evidence type="ECO:0000313" key="24">
    <source>
        <dbReference type="Proteomes" id="UP001430356"/>
    </source>
</evidence>
<feature type="compositionally biased region" description="Pro residues" evidence="20">
    <location>
        <begin position="802"/>
        <end position="817"/>
    </location>
</feature>
<keyword evidence="9 19" id="KW-0862">Zinc</keyword>
<keyword evidence="21" id="KW-0812">Transmembrane</keyword>
<evidence type="ECO:0000256" key="22">
    <source>
        <dbReference type="SAM" id="SignalP"/>
    </source>
</evidence>
<dbReference type="GO" id="GO:0007155">
    <property type="term" value="P:cell adhesion"/>
    <property type="evidence" value="ECO:0007669"/>
    <property type="project" value="UniProtKB-KW"/>
</dbReference>
<dbReference type="PANTHER" id="PTHR10942">
    <property type="entry name" value="LEISHMANOLYSIN-LIKE PEPTIDASE"/>
    <property type="match status" value="1"/>
</dbReference>
<dbReference type="EMBL" id="JAECZO010000060">
    <property type="protein sequence ID" value="KAK7195730.1"/>
    <property type="molecule type" value="Genomic_DNA"/>
</dbReference>
<accession>A0AAW0ENL0</accession>
<protein>
    <recommendedName>
        <fullName evidence="4">leishmanolysin</fullName>
        <ecNumber evidence="4">3.4.24.36</ecNumber>
    </recommendedName>
    <alternativeName>
        <fullName evidence="17">Cell surface protease</fullName>
    </alternativeName>
    <alternativeName>
        <fullName evidence="18">Major surface glycoprotein</fullName>
    </alternativeName>
    <alternativeName>
        <fullName evidence="16">Protein gp63</fullName>
    </alternativeName>
</protein>
<keyword evidence="15" id="KW-0325">Glycoprotein</keyword>
<dbReference type="Gene3D" id="3.10.170.20">
    <property type="match status" value="1"/>
</dbReference>
<dbReference type="InterPro" id="IPR001577">
    <property type="entry name" value="Peptidase_M8"/>
</dbReference>
<keyword evidence="21" id="KW-1133">Transmembrane helix</keyword>
<dbReference type="Pfam" id="PF01457">
    <property type="entry name" value="Peptidase_M8"/>
    <property type="match status" value="2"/>
</dbReference>
<dbReference type="GO" id="GO:0004222">
    <property type="term" value="F:metalloendopeptidase activity"/>
    <property type="evidence" value="ECO:0007669"/>
    <property type="project" value="InterPro"/>
</dbReference>
<evidence type="ECO:0000256" key="11">
    <source>
        <dbReference type="ARBA" id="ARBA00023049"/>
    </source>
</evidence>
<dbReference type="Proteomes" id="UP001430356">
    <property type="component" value="Unassembled WGS sequence"/>
</dbReference>
<feature type="region of interest" description="Disordered" evidence="20">
    <location>
        <begin position="338"/>
        <end position="360"/>
    </location>
</feature>
<evidence type="ECO:0000256" key="16">
    <source>
        <dbReference type="ARBA" id="ARBA00030640"/>
    </source>
</evidence>
<evidence type="ECO:0000256" key="3">
    <source>
        <dbReference type="ARBA" id="ARBA00005860"/>
    </source>
</evidence>
<comment type="subcellular location">
    <subcellularLocation>
        <location evidence="2">Membrane</location>
    </subcellularLocation>
</comment>
<dbReference type="EC" id="3.4.24.36" evidence="4"/>
<comment type="similarity">
    <text evidence="3">Belongs to the peptidase M8 family.</text>
</comment>
<keyword evidence="8" id="KW-0378">Hydrolase</keyword>
<feature type="region of interest" description="Disordered" evidence="20">
    <location>
        <begin position="802"/>
        <end position="822"/>
    </location>
</feature>
<evidence type="ECO:0000256" key="2">
    <source>
        <dbReference type="ARBA" id="ARBA00004370"/>
    </source>
</evidence>
<evidence type="ECO:0000313" key="23">
    <source>
        <dbReference type="EMBL" id="KAK7195730.1"/>
    </source>
</evidence>
<dbReference type="SUPFAM" id="SSF55486">
    <property type="entry name" value="Metalloproteases ('zincins'), catalytic domain"/>
    <property type="match status" value="2"/>
</dbReference>
<keyword evidence="12 21" id="KW-0472">Membrane</keyword>
<feature type="signal peptide" evidence="22">
    <location>
        <begin position="1"/>
        <end position="22"/>
    </location>
</feature>
<dbReference type="PANTHER" id="PTHR10942:SF0">
    <property type="entry name" value="LEISHMANOLYSIN-LIKE PEPTIDASE"/>
    <property type="match status" value="1"/>
</dbReference>
<keyword evidence="5" id="KW-0645">Protease</keyword>
<evidence type="ECO:0000256" key="9">
    <source>
        <dbReference type="ARBA" id="ARBA00022833"/>
    </source>
</evidence>
<reference evidence="23 24" key="1">
    <citation type="journal article" date="2021" name="MBio">
        <title>A New Model Trypanosomatid, Novymonas esmeraldas: Genomic Perception of Its 'Candidatus Pandoraea novymonadis' Endosymbiont.</title>
        <authorList>
            <person name="Zakharova A."/>
            <person name="Saura A."/>
            <person name="Butenko A."/>
            <person name="Podesvova L."/>
            <person name="Warmusova S."/>
            <person name="Kostygov A.Y."/>
            <person name="Nenarokova A."/>
            <person name="Lukes J."/>
            <person name="Opperdoes F.R."/>
            <person name="Yurchenko V."/>
        </authorList>
    </citation>
    <scope>NUCLEOTIDE SEQUENCE [LARGE SCALE GENOMIC DNA]</scope>
    <source>
        <strain evidence="23 24">E262AT.01</strain>
    </source>
</reference>
<keyword evidence="24" id="KW-1185">Reference proteome</keyword>
<keyword evidence="6 19" id="KW-0479">Metal-binding</keyword>
<evidence type="ECO:0000256" key="19">
    <source>
        <dbReference type="PIRSR" id="PIRSR601577-2"/>
    </source>
</evidence>
<keyword evidence="13" id="KW-0865">Zymogen</keyword>
<evidence type="ECO:0000256" key="1">
    <source>
        <dbReference type="ARBA" id="ARBA00001249"/>
    </source>
</evidence>
<evidence type="ECO:0000256" key="21">
    <source>
        <dbReference type="SAM" id="Phobius"/>
    </source>
</evidence>
<evidence type="ECO:0000256" key="14">
    <source>
        <dbReference type="ARBA" id="ARBA00023157"/>
    </source>
</evidence>
<feature type="region of interest" description="Disordered" evidence="20">
    <location>
        <begin position="113"/>
        <end position="132"/>
    </location>
</feature>
<evidence type="ECO:0000256" key="5">
    <source>
        <dbReference type="ARBA" id="ARBA00022670"/>
    </source>
</evidence>
<keyword evidence="11 19" id="KW-0482">Metalloprotease</keyword>
<evidence type="ECO:0000256" key="12">
    <source>
        <dbReference type="ARBA" id="ARBA00023136"/>
    </source>
</evidence>
<evidence type="ECO:0000256" key="15">
    <source>
        <dbReference type="ARBA" id="ARBA00023180"/>
    </source>
</evidence>
<comment type="catalytic activity">
    <reaction evidence="1">
        <text>Preference for hydrophobic residues at P1 and P1' and basic residues at P2' and P3'. A model nonapeptide is cleaved at -Ala-Tyr-|-Leu-Lys-Lys-.</text>
        <dbReference type="EC" id="3.4.24.36"/>
    </reaction>
</comment>
<keyword evidence="14" id="KW-1015">Disulfide bond</keyword>
<feature type="binding site" evidence="19">
    <location>
        <position position="469"/>
    </location>
    <ligand>
        <name>Zn(2+)</name>
        <dbReference type="ChEBI" id="CHEBI:29105"/>
        <note>catalytic</note>
    </ligand>
</feature>
<organism evidence="23 24">
    <name type="scientific">Novymonas esmeraldas</name>
    <dbReference type="NCBI Taxonomy" id="1808958"/>
    <lineage>
        <taxon>Eukaryota</taxon>
        <taxon>Discoba</taxon>
        <taxon>Euglenozoa</taxon>
        <taxon>Kinetoplastea</taxon>
        <taxon>Metakinetoplastina</taxon>
        <taxon>Trypanosomatida</taxon>
        <taxon>Trypanosomatidae</taxon>
        <taxon>Novymonas</taxon>
    </lineage>
</organism>
<comment type="caution">
    <text evidence="23">The sequence shown here is derived from an EMBL/GenBank/DDBJ whole genome shotgun (WGS) entry which is preliminary data.</text>
</comment>
<evidence type="ECO:0000256" key="20">
    <source>
        <dbReference type="SAM" id="MobiDB-lite"/>
    </source>
</evidence>